<evidence type="ECO:0000313" key="1">
    <source>
        <dbReference type="Ensembl" id="ENSACIP00000007643.1"/>
    </source>
</evidence>
<name>A0A3Q0RCR6_AMPCI</name>
<organism evidence="1 2">
    <name type="scientific">Amphilophus citrinellus</name>
    <name type="common">Midas cichlid</name>
    <name type="synonym">Cichlasoma citrinellum</name>
    <dbReference type="NCBI Taxonomy" id="61819"/>
    <lineage>
        <taxon>Eukaryota</taxon>
        <taxon>Metazoa</taxon>
        <taxon>Chordata</taxon>
        <taxon>Craniata</taxon>
        <taxon>Vertebrata</taxon>
        <taxon>Euteleostomi</taxon>
        <taxon>Actinopterygii</taxon>
        <taxon>Neopterygii</taxon>
        <taxon>Teleostei</taxon>
        <taxon>Neoteleostei</taxon>
        <taxon>Acanthomorphata</taxon>
        <taxon>Ovalentaria</taxon>
        <taxon>Cichlomorphae</taxon>
        <taxon>Cichliformes</taxon>
        <taxon>Cichlidae</taxon>
        <taxon>New World cichlids</taxon>
        <taxon>Cichlasomatinae</taxon>
        <taxon>Heroini</taxon>
        <taxon>Amphilophus</taxon>
    </lineage>
</organism>
<dbReference type="Proteomes" id="UP000261340">
    <property type="component" value="Unplaced"/>
</dbReference>
<proteinExistence type="predicted"/>
<reference evidence="1" key="1">
    <citation type="submission" date="2025-08" db="UniProtKB">
        <authorList>
            <consortium name="Ensembl"/>
        </authorList>
    </citation>
    <scope>IDENTIFICATION</scope>
</reference>
<keyword evidence="2" id="KW-1185">Reference proteome</keyword>
<dbReference type="AlphaFoldDB" id="A0A3Q0RCR6"/>
<protein>
    <submittedName>
        <fullName evidence="1">Uncharacterized protein</fullName>
    </submittedName>
</protein>
<sequence length="103" mass="11659">MVDNVHHNIYADTEVEFNQEADNAVQLQIDLFDDVIIDYYLDRVFHALENPSEHPPPLAGPLNYGDCSLSLPCSLPWSVWPPTIGTPASLYFCRVLILQYKAP</sequence>
<evidence type="ECO:0000313" key="2">
    <source>
        <dbReference type="Proteomes" id="UP000261340"/>
    </source>
</evidence>
<reference evidence="1" key="2">
    <citation type="submission" date="2025-09" db="UniProtKB">
        <authorList>
            <consortium name="Ensembl"/>
        </authorList>
    </citation>
    <scope>IDENTIFICATION</scope>
</reference>
<dbReference type="Ensembl" id="ENSACIT00000007869.1">
    <property type="protein sequence ID" value="ENSACIP00000007643.1"/>
    <property type="gene ID" value="ENSACIG00000005994.1"/>
</dbReference>
<accession>A0A3Q0RCR6</accession>